<evidence type="ECO:0000256" key="1">
    <source>
        <dbReference type="ARBA" id="ARBA00022801"/>
    </source>
</evidence>
<name>A0A1T5DZE7_9BACT</name>
<keyword evidence="1 4" id="KW-0378">Hydrolase</keyword>
<evidence type="ECO:0000313" key="5">
    <source>
        <dbReference type="Proteomes" id="UP000190852"/>
    </source>
</evidence>
<dbReference type="InterPro" id="IPR008928">
    <property type="entry name" value="6-hairpin_glycosidase_sf"/>
</dbReference>
<keyword evidence="3" id="KW-0732">Signal</keyword>
<feature type="signal peptide" evidence="3">
    <location>
        <begin position="1"/>
        <end position="22"/>
    </location>
</feature>
<proteinExistence type="inferred from homology"/>
<sequence length="400" mass="45172">MIMRNSLLILFSFLLIMPSVSAQSDPGMAQVIDQVLSRAESQSLLLAKTMEEIPDALPRTVDKEGKLVTSNSAWWCSGFFPGTLWYLYENSGNKELEKYAWMFTNRINKEQYNKGTHDLGFMLYCSYGNALRITGVDSCNRVLLNGAASLSSRFNGKVGCIQSWGRSNKWQFPVIIDNMMNLEFLMWAAKASGDNRFRDIAVTHANTTISNHFRPDYSSYHVVSYVPETGKVEVKCTHQGYSDESAWARGQVWGLYGFGMMYRETGDKRYLDQAKHIAAFLMNHPNMPADNIPYWDFNAPDIPNALRDASAAAIMASSLIELSQFVDEPLKQNYLAFAESQLRTLASPQYLAETGTNGCFILKHGVGHLPGNSEVDVPLTYGDYYFVEALLRYRKLVLHR</sequence>
<dbReference type="AlphaFoldDB" id="A0A1T5DZE7"/>
<dbReference type="SUPFAM" id="SSF48208">
    <property type="entry name" value="Six-hairpin glycosidases"/>
    <property type="match status" value="1"/>
</dbReference>
<dbReference type="Proteomes" id="UP000190852">
    <property type="component" value="Unassembled WGS sequence"/>
</dbReference>
<evidence type="ECO:0000313" key="4">
    <source>
        <dbReference type="EMBL" id="SKB76856.1"/>
    </source>
</evidence>
<evidence type="ECO:0000256" key="2">
    <source>
        <dbReference type="ARBA" id="ARBA00038358"/>
    </source>
</evidence>
<feature type="chain" id="PRO_5013115053" evidence="3">
    <location>
        <begin position="23"/>
        <end position="400"/>
    </location>
</feature>
<organism evidence="4 5">
    <name type="scientific">Parabacteroides chartae</name>
    <dbReference type="NCBI Taxonomy" id="1037355"/>
    <lineage>
        <taxon>Bacteria</taxon>
        <taxon>Pseudomonadati</taxon>
        <taxon>Bacteroidota</taxon>
        <taxon>Bacteroidia</taxon>
        <taxon>Bacteroidales</taxon>
        <taxon>Tannerellaceae</taxon>
        <taxon>Parabacteroides</taxon>
    </lineage>
</organism>
<dbReference type="PANTHER" id="PTHR36845">
    <property type="entry name" value="HYDROLASE, PUTATIVE (AFU_ORTHOLOGUE AFUA_7G05090)-RELATED"/>
    <property type="match status" value="1"/>
</dbReference>
<accession>A0A1T5DZE7</accession>
<comment type="similarity">
    <text evidence="2">Belongs to the glycosyl hydrolase 88 family.</text>
</comment>
<dbReference type="InterPro" id="IPR012341">
    <property type="entry name" value="6hp_glycosidase-like_sf"/>
</dbReference>
<gene>
    <name evidence="4" type="ORF">SAMN05660349_02710</name>
</gene>
<dbReference type="PANTHER" id="PTHR36845:SF1">
    <property type="entry name" value="HYDROLASE, PUTATIVE (AFU_ORTHOLOGUE AFUA_7G05090)-RELATED"/>
    <property type="match status" value="1"/>
</dbReference>
<dbReference type="GO" id="GO:0052757">
    <property type="term" value="F:chondroitin hydrolase activity"/>
    <property type="evidence" value="ECO:0007669"/>
    <property type="project" value="TreeGrafter"/>
</dbReference>
<keyword evidence="5" id="KW-1185">Reference proteome</keyword>
<dbReference type="Gene3D" id="1.50.10.10">
    <property type="match status" value="1"/>
</dbReference>
<dbReference type="GO" id="GO:0000272">
    <property type="term" value="P:polysaccharide catabolic process"/>
    <property type="evidence" value="ECO:0007669"/>
    <property type="project" value="TreeGrafter"/>
</dbReference>
<evidence type="ECO:0000256" key="3">
    <source>
        <dbReference type="SAM" id="SignalP"/>
    </source>
</evidence>
<reference evidence="5" key="1">
    <citation type="submission" date="2017-02" db="EMBL/GenBank/DDBJ databases">
        <authorList>
            <person name="Varghese N."/>
            <person name="Submissions S."/>
        </authorList>
    </citation>
    <scope>NUCLEOTIDE SEQUENCE [LARGE SCALE GENOMIC DNA]</scope>
    <source>
        <strain evidence="5">DSM 24967</strain>
    </source>
</reference>
<dbReference type="InterPro" id="IPR052369">
    <property type="entry name" value="UG_Glycosaminoglycan_Hydrolase"/>
</dbReference>
<protein>
    <submittedName>
        <fullName evidence="4">Glycosyl Hydrolase Family 88</fullName>
    </submittedName>
</protein>
<dbReference type="EMBL" id="FUYQ01000022">
    <property type="protein sequence ID" value="SKB76856.1"/>
    <property type="molecule type" value="Genomic_DNA"/>
</dbReference>